<dbReference type="Pfam" id="PF00501">
    <property type="entry name" value="AMP-binding"/>
    <property type="match status" value="1"/>
</dbReference>
<dbReference type="GO" id="GO:0004467">
    <property type="term" value="F:long-chain fatty acid-CoA ligase activity"/>
    <property type="evidence" value="ECO:0007669"/>
    <property type="project" value="UniProtKB-EC"/>
</dbReference>
<dbReference type="Gene3D" id="3.40.50.12780">
    <property type="entry name" value="N-terminal domain of ligase-like"/>
    <property type="match status" value="1"/>
</dbReference>
<evidence type="ECO:0000313" key="5">
    <source>
        <dbReference type="EMBL" id="ALO17033.1"/>
    </source>
</evidence>
<organism evidence="5 6">
    <name type="scientific">Salinivirga cyanobacteriivorans</name>
    <dbReference type="NCBI Taxonomy" id="1307839"/>
    <lineage>
        <taxon>Bacteria</taxon>
        <taxon>Pseudomonadati</taxon>
        <taxon>Bacteroidota</taxon>
        <taxon>Bacteroidia</taxon>
        <taxon>Bacteroidales</taxon>
        <taxon>Salinivirgaceae</taxon>
        <taxon>Salinivirga</taxon>
    </lineage>
</organism>
<evidence type="ECO:0000313" key="6">
    <source>
        <dbReference type="Proteomes" id="UP000064893"/>
    </source>
</evidence>
<evidence type="ECO:0000259" key="4">
    <source>
        <dbReference type="Pfam" id="PF13193"/>
    </source>
</evidence>
<keyword evidence="2 5" id="KW-0436">Ligase</keyword>
<dbReference type="RefSeq" id="WP_205627945.1">
    <property type="nucleotide sequence ID" value="NZ_CP013118.1"/>
</dbReference>
<dbReference type="AlphaFoldDB" id="A0A0S2I3K9"/>
<dbReference type="PANTHER" id="PTHR43201:SF5">
    <property type="entry name" value="MEDIUM-CHAIN ACYL-COA LIGASE ACSF2, MITOCHONDRIAL"/>
    <property type="match status" value="1"/>
</dbReference>
<dbReference type="EC" id="6.2.1.3" evidence="5"/>
<reference evidence="5 6" key="1">
    <citation type="submission" date="2015-11" db="EMBL/GenBank/DDBJ databases">
        <title>Description and complete genome sequence of a novel strain predominating in hypersaline microbial mats and representing a new family of the Bacteriodetes phylum.</title>
        <authorList>
            <person name="Spring S."/>
            <person name="Bunk B."/>
            <person name="Sproer C."/>
            <person name="Klenk H.-P."/>
        </authorList>
    </citation>
    <scope>NUCLEOTIDE SEQUENCE [LARGE SCALE GENOMIC DNA]</scope>
    <source>
        <strain evidence="5 6">L21-Spi-D4</strain>
    </source>
</reference>
<sequence>MQNIKDKMEHFDWFKKWSVYNPDKVAFKEYETGREYTFAQVNHLANLTAQYFINDLGASTGDRVAVLSENNLEYMVLFAVAQKTGLTLVPLNYRLTSRELDFMLADSDPDIVLWEKHFADKIQNAAAYKTISHKIPMEKLSEMHKKYLSIDAFSYVGVHEFDDDHPLFLIYTSGTTAFPKGAKYTHKMLLWNSLNTEIRLDITSSDRAINCAPPFHTGSWNVLLATFVLHGAYTLLMRNFDADAVLEQMESDKHTIFWGVPTMLKLMVDSSKFESVDLSRIRYFVIGGEAMPIPLIKIWDRKGVPVRQGYGLTEVGPNVTSLDHSDAIRKQGSIGTPNFFYQTKLVNEQGKEVKNNEIGELIIKSATVTPGYWKNEEATQNTIIDGWFHTGDLMKIDDEGYLYVVDRIKNMYISGGENVYPAEVEHLIRQLEDVRDVAIIGVPHEKWGETGKAFIVKKSGSDLSEKQVIDYCRKNLAKYKTPAYIKFLEQLPVNNAGKIDRKTLRDQEKTEA</sequence>
<dbReference type="PANTHER" id="PTHR43201">
    <property type="entry name" value="ACYL-COA SYNTHETASE"/>
    <property type="match status" value="1"/>
</dbReference>
<accession>A0A0S2I3K9</accession>
<comment type="similarity">
    <text evidence="1">Belongs to the ATP-dependent AMP-binding enzyme family.</text>
</comment>
<dbReference type="Proteomes" id="UP000064893">
    <property type="component" value="Chromosome"/>
</dbReference>
<dbReference type="FunFam" id="3.30.300.30:FF:000008">
    <property type="entry name" value="2,3-dihydroxybenzoate-AMP ligase"/>
    <property type="match status" value="1"/>
</dbReference>
<dbReference type="Gene3D" id="3.30.300.30">
    <property type="match status" value="1"/>
</dbReference>
<dbReference type="InterPro" id="IPR042099">
    <property type="entry name" value="ANL_N_sf"/>
</dbReference>
<gene>
    <name evidence="5" type="ORF">L21SP5_03422</name>
</gene>
<keyword evidence="6" id="KW-1185">Reference proteome</keyword>
<feature type="domain" description="AMP-binding enzyme C-terminal" evidence="4">
    <location>
        <begin position="423"/>
        <end position="498"/>
    </location>
</feature>
<evidence type="ECO:0000256" key="2">
    <source>
        <dbReference type="ARBA" id="ARBA00022598"/>
    </source>
</evidence>
<dbReference type="InterPro" id="IPR000873">
    <property type="entry name" value="AMP-dep_synth/lig_dom"/>
</dbReference>
<proteinExistence type="inferred from homology"/>
<feature type="domain" description="AMP-dependent synthetase/ligase" evidence="3">
    <location>
        <begin position="16"/>
        <end position="373"/>
    </location>
</feature>
<dbReference type="PATRIC" id="fig|1307839.3.peg.3597"/>
<dbReference type="Pfam" id="PF13193">
    <property type="entry name" value="AMP-binding_C"/>
    <property type="match status" value="1"/>
</dbReference>
<evidence type="ECO:0000259" key="3">
    <source>
        <dbReference type="Pfam" id="PF00501"/>
    </source>
</evidence>
<name>A0A0S2I3K9_9BACT</name>
<protein>
    <submittedName>
        <fullName evidence="5">Long-chain-fatty-acid--CoA ligase FadD13</fullName>
        <ecNumber evidence="5">6.2.1.3</ecNumber>
    </submittedName>
</protein>
<dbReference type="GO" id="GO:0031956">
    <property type="term" value="F:medium-chain fatty acid-CoA ligase activity"/>
    <property type="evidence" value="ECO:0007669"/>
    <property type="project" value="TreeGrafter"/>
</dbReference>
<dbReference type="InterPro" id="IPR025110">
    <property type="entry name" value="AMP-bd_C"/>
</dbReference>
<dbReference type="STRING" id="1307839.L21SP5_03422"/>
<evidence type="ECO:0000256" key="1">
    <source>
        <dbReference type="ARBA" id="ARBA00006432"/>
    </source>
</evidence>
<dbReference type="InterPro" id="IPR045851">
    <property type="entry name" value="AMP-bd_C_sf"/>
</dbReference>
<dbReference type="KEGG" id="blq:L21SP5_03422"/>
<dbReference type="EMBL" id="CP013118">
    <property type="protein sequence ID" value="ALO17033.1"/>
    <property type="molecule type" value="Genomic_DNA"/>
</dbReference>
<dbReference type="SUPFAM" id="SSF56801">
    <property type="entry name" value="Acetyl-CoA synthetase-like"/>
    <property type="match status" value="1"/>
</dbReference>